<protein>
    <submittedName>
        <fullName evidence="1">Uncharacterized protein</fullName>
    </submittedName>
</protein>
<gene>
    <name evidence="1" type="ORF">GDO81_021170</name>
</gene>
<proteinExistence type="predicted"/>
<name>A0AAV6ZPS8_ENGPU</name>
<comment type="caution">
    <text evidence="1">The sequence shown here is derived from an EMBL/GenBank/DDBJ whole genome shotgun (WGS) entry which is preliminary data.</text>
</comment>
<evidence type="ECO:0000313" key="2">
    <source>
        <dbReference type="Proteomes" id="UP000824782"/>
    </source>
</evidence>
<evidence type="ECO:0000313" key="1">
    <source>
        <dbReference type="EMBL" id="KAG8549467.1"/>
    </source>
</evidence>
<dbReference type="Proteomes" id="UP000824782">
    <property type="component" value="Unassembled WGS sequence"/>
</dbReference>
<reference evidence="1" key="1">
    <citation type="thesis" date="2020" institute="ProQuest LLC" country="789 East Eisenhower Parkway, Ann Arbor, MI, USA">
        <title>Comparative Genomics and Chromosome Evolution.</title>
        <authorList>
            <person name="Mudd A.B."/>
        </authorList>
    </citation>
    <scope>NUCLEOTIDE SEQUENCE</scope>
    <source>
        <strain evidence="1">237g6f4</strain>
        <tissue evidence="1">Blood</tissue>
    </source>
</reference>
<dbReference type="AlphaFoldDB" id="A0AAV6ZPS8"/>
<dbReference type="EMBL" id="WNYA01000182">
    <property type="protein sequence ID" value="KAG8549467.1"/>
    <property type="molecule type" value="Genomic_DNA"/>
</dbReference>
<keyword evidence="2" id="KW-1185">Reference proteome</keyword>
<sequence>MIASNPTGINSSQQALDYVMLVILSIEAPKVVHLESFTLEETSLLPIPPRAITSTKSSSLRSPCYVTVMMMNEYLEEPHPRTIDVPSSYSA</sequence>
<organism evidence="1 2">
    <name type="scientific">Engystomops pustulosus</name>
    <name type="common">Tungara frog</name>
    <name type="synonym">Physalaemus pustulosus</name>
    <dbReference type="NCBI Taxonomy" id="76066"/>
    <lineage>
        <taxon>Eukaryota</taxon>
        <taxon>Metazoa</taxon>
        <taxon>Chordata</taxon>
        <taxon>Craniata</taxon>
        <taxon>Vertebrata</taxon>
        <taxon>Euteleostomi</taxon>
        <taxon>Amphibia</taxon>
        <taxon>Batrachia</taxon>
        <taxon>Anura</taxon>
        <taxon>Neobatrachia</taxon>
        <taxon>Hyloidea</taxon>
        <taxon>Leptodactylidae</taxon>
        <taxon>Leiuperinae</taxon>
        <taxon>Engystomops</taxon>
    </lineage>
</organism>
<accession>A0AAV6ZPS8</accession>